<accession>A0A081QKR6</accession>
<dbReference type="PATRIC" id="fig|28037.235.peg.616"/>
<dbReference type="Proteomes" id="UP000075618">
    <property type="component" value="Unassembled WGS sequence"/>
</dbReference>
<protein>
    <submittedName>
        <fullName evidence="1">Uncharacterized protein</fullName>
    </submittedName>
</protein>
<evidence type="ECO:0000313" key="4">
    <source>
        <dbReference type="EMBL" id="KYF37797.1"/>
    </source>
</evidence>
<proteinExistence type="predicted"/>
<evidence type="ECO:0000313" key="8">
    <source>
        <dbReference type="Proteomes" id="UP000075618"/>
    </source>
</evidence>
<comment type="caution">
    <text evidence="1">The sequence shown here is derived from an EMBL/GenBank/DDBJ whole genome shotgun (WGS) entry which is preliminary data.</text>
</comment>
<evidence type="ECO:0000313" key="6">
    <source>
        <dbReference type="Proteomes" id="UP000070779"/>
    </source>
</evidence>
<dbReference type="EMBL" id="LROT01000016">
    <property type="protein sequence ID" value="KYF34316.1"/>
    <property type="molecule type" value="Genomic_DNA"/>
</dbReference>
<evidence type="ECO:0000313" key="2">
    <source>
        <dbReference type="EMBL" id="KXU11404.1"/>
    </source>
</evidence>
<organism evidence="1 5">
    <name type="scientific">Streptococcus mitis</name>
    <dbReference type="NCBI Taxonomy" id="28037"/>
    <lineage>
        <taxon>Bacteria</taxon>
        <taxon>Bacillati</taxon>
        <taxon>Bacillota</taxon>
        <taxon>Bacilli</taxon>
        <taxon>Lactobacillales</taxon>
        <taxon>Streptococcaceae</taxon>
        <taxon>Streptococcus</taxon>
        <taxon>Streptococcus mitis group</taxon>
    </lineage>
</organism>
<dbReference type="Proteomes" id="UP000070779">
    <property type="component" value="Unassembled WGS sequence"/>
</dbReference>
<dbReference type="Proteomes" id="UP000075442">
    <property type="component" value="Unassembled WGS sequence"/>
</dbReference>
<sequence length="37" mass="4108">MVSPSTNTTGITACASMDFPHEKKFSSRDYPKIALFK</sequence>
<dbReference type="EMBL" id="LQZD01000389">
    <property type="protein sequence ID" value="KXU11404.1"/>
    <property type="molecule type" value="Genomic_DNA"/>
</dbReference>
<gene>
    <name evidence="1" type="ORF">SK578_1743</name>
    <name evidence="3" type="ORF">SMI10712_01596</name>
    <name evidence="2" type="ORF">SMIDD22_01449</name>
    <name evidence="4" type="ORF">SMIM3I_01834</name>
</gene>
<name>A0A081QKR6_STRMT</name>
<dbReference type="Proteomes" id="UP000028089">
    <property type="component" value="Unassembled WGS sequence"/>
</dbReference>
<dbReference type="EMBL" id="LROU01000035">
    <property type="protein sequence ID" value="KYF37797.1"/>
    <property type="molecule type" value="Genomic_DNA"/>
</dbReference>
<dbReference type="AlphaFoldDB" id="A0A081QKR6"/>
<evidence type="ECO:0000313" key="3">
    <source>
        <dbReference type="EMBL" id="KYF34316.1"/>
    </source>
</evidence>
<evidence type="ECO:0000313" key="1">
    <source>
        <dbReference type="EMBL" id="KEQ43539.1"/>
    </source>
</evidence>
<evidence type="ECO:0000313" key="5">
    <source>
        <dbReference type="Proteomes" id="UP000028089"/>
    </source>
</evidence>
<dbReference type="AntiFam" id="ANF00036">
    <property type="entry name" value="Antisense to RNaseP"/>
</dbReference>
<evidence type="ECO:0000313" key="7">
    <source>
        <dbReference type="Proteomes" id="UP000075442"/>
    </source>
</evidence>
<reference evidence="6 8" key="3">
    <citation type="submission" date="2016-01" db="EMBL/GenBank/DDBJ databases">
        <title>Highly variable Streptococcus oralis are common among viridans streptococci isolated from primates.</title>
        <authorList>
            <person name="Denapaite D."/>
            <person name="Rieger M."/>
            <person name="Koendgen S."/>
            <person name="Brueckner R."/>
            <person name="Ochigava I."/>
            <person name="Kappeler P."/>
            <person name="Maetz-Rensing K."/>
            <person name="Leendertz F."/>
            <person name="Hakenbeck R."/>
        </authorList>
    </citation>
    <scope>NUCLEOTIDE SEQUENCE [LARGE SCALE GENOMIC DNA]</scope>
    <source>
        <strain evidence="3 8">10712</strain>
        <strain evidence="2 6">DD22</strain>
    </source>
</reference>
<reference evidence="4 7" key="2">
    <citation type="submission" date="2016-01" db="EMBL/GenBank/DDBJ databases">
        <title>Highly variable Streptococcus oralis 1 are common among viridans streptococci isolated from primates.</title>
        <authorList>
            <person name="Denapaite D."/>
            <person name="Rieger M."/>
            <person name="Koendgen S."/>
            <person name="Brueckner R."/>
            <person name="Ochigava I."/>
            <person name="Kappeler P."/>
            <person name="Maetz-Rensing K."/>
            <person name="Leendertz F."/>
        </authorList>
    </citation>
    <scope>NUCLEOTIDE SEQUENCE [LARGE SCALE GENOMIC DNA]</scope>
    <source>
        <strain evidence="4 7">M3-1</strain>
    </source>
</reference>
<reference evidence="1 5" key="1">
    <citation type="submission" date="2014-05" db="EMBL/GenBank/DDBJ databases">
        <authorList>
            <person name="Daugherty S.C."/>
            <person name="Tallon L.J."/>
            <person name="Sadzewicz L."/>
            <person name="Kilian M."/>
            <person name="Tettelin H."/>
        </authorList>
    </citation>
    <scope>NUCLEOTIDE SEQUENCE [LARGE SCALE GENOMIC DNA]</scope>
    <source>
        <strain evidence="1 5">SK578</strain>
    </source>
</reference>
<dbReference type="EMBL" id="JPFY01000015">
    <property type="protein sequence ID" value="KEQ43539.1"/>
    <property type="molecule type" value="Genomic_DNA"/>
</dbReference>